<dbReference type="InterPro" id="IPR024618">
    <property type="entry name" value="DUF3857"/>
</dbReference>
<dbReference type="InterPro" id="IPR038765">
    <property type="entry name" value="Papain-like_cys_pep_sf"/>
</dbReference>
<keyword evidence="5" id="KW-1185">Reference proteome</keyword>
<dbReference type="Gene3D" id="2.60.120.1130">
    <property type="match status" value="1"/>
</dbReference>
<protein>
    <submittedName>
        <fullName evidence="4">DUF3857 domain-containing protein</fullName>
    </submittedName>
</protein>
<keyword evidence="1" id="KW-0732">Signal</keyword>
<name>A0ABS3YGP6_9BACT</name>
<evidence type="ECO:0000259" key="2">
    <source>
        <dbReference type="Pfam" id="PF01841"/>
    </source>
</evidence>
<dbReference type="Proteomes" id="UP000679126">
    <property type="component" value="Unassembled WGS sequence"/>
</dbReference>
<accession>A0ABS3YGP6</accession>
<dbReference type="Pfam" id="PF01841">
    <property type="entry name" value="Transglut_core"/>
    <property type="match status" value="1"/>
</dbReference>
<dbReference type="InterPro" id="IPR002931">
    <property type="entry name" value="Transglutaminase-like"/>
</dbReference>
<proteinExistence type="predicted"/>
<feature type="domain" description="Transglutaminase-like" evidence="2">
    <location>
        <begin position="272"/>
        <end position="349"/>
    </location>
</feature>
<sequence length="635" mass="72194">MRLTALLLLIGLSASAADPEFPVSAIPAALLKNADVVQRLEEVTIKMNSLRDVRMTQRIVLTILNEKGDQYSGFSSWYDKERTITGFHGALYDASGKQIRKLKQSEVRDASGVSDNNLYDDSRIKSHDFYYKVYPYTIEYEVEFRDRNSAIFSPWVPQGTDNYAVEQSRLSVTVPADYELRFKQFNYNGQPVQVPGKNDKTFVWEVKEIPAKRKESLASPWRTRSVMVYLAPSDFAYGSYTGKMKSWEDFGKFIGVLNAGRDVLPANIKTKVHELTDNVQDPREKIRVLYEYMQQNTRYISVQLGVGGWQTFDAAYVASNRYGDCKALSNYMYSLLKEAGIRSHWALVKAGEGETDFMEDFAVNQFNHMILCVPMQKDTVWLECTSQIKPAGYLGDFTDNRPVLLVTEDGGKLVRTPAYSLDQNLRSGIVKASIDAEGNLSGISSTRFTGPQQDWYHSLINSVSPEKQLQILKEKLNLSSYDIRKFNYTPHPDAKPVPEITEELEITVSSYANVSGKRLFITPNVLNRATIKLSQDGERKSDIWFPIDTRELDTVEITIPDGYTPENIVKPVAIETRFGKYSANVKVEGKKILYIRSCELRAGQYPAKDYPVLEEFLNSIYKTDRNRVILVKKEA</sequence>
<organism evidence="4 5">
    <name type="scientific">Chitinophaga chungangae</name>
    <dbReference type="NCBI Taxonomy" id="2821488"/>
    <lineage>
        <taxon>Bacteria</taxon>
        <taxon>Pseudomonadati</taxon>
        <taxon>Bacteroidota</taxon>
        <taxon>Chitinophagia</taxon>
        <taxon>Chitinophagales</taxon>
        <taxon>Chitinophagaceae</taxon>
        <taxon>Chitinophaga</taxon>
    </lineage>
</organism>
<evidence type="ECO:0000259" key="3">
    <source>
        <dbReference type="Pfam" id="PF12969"/>
    </source>
</evidence>
<dbReference type="EMBL" id="JAGHKP010000003">
    <property type="protein sequence ID" value="MBO9153846.1"/>
    <property type="molecule type" value="Genomic_DNA"/>
</dbReference>
<evidence type="ECO:0000256" key="1">
    <source>
        <dbReference type="SAM" id="SignalP"/>
    </source>
</evidence>
<evidence type="ECO:0000313" key="4">
    <source>
        <dbReference type="EMBL" id="MBO9153846.1"/>
    </source>
</evidence>
<evidence type="ECO:0000313" key="5">
    <source>
        <dbReference type="Proteomes" id="UP000679126"/>
    </source>
</evidence>
<gene>
    <name evidence="4" type="ORF">J7I43_16585</name>
</gene>
<dbReference type="Gene3D" id="2.60.40.3140">
    <property type="match status" value="1"/>
</dbReference>
<dbReference type="RefSeq" id="WP_209146969.1">
    <property type="nucleotide sequence ID" value="NZ_JAGHKP010000003.1"/>
</dbReference>
<feature type="chain" id="PRO_5045167077" evidence="1">
    <location>
        <begin position="17"/>
        <end position="635"/>
    </location>
</feature>
<reference evidence="5" key="1">
    <citation type="submission" date="2021-03" db="EMBL/GenBank/DDBJ databases">
        <title>Assistant Professor.</title>
        <authorList>
            <person name="Huq M.A."/>
        </authorList>
    </citation>
    <scope>NUCLEOTIDE SEQUENCE [LARGE SCALE GENOMIC DNA]</scope>
    <source>
        <strain evidence="5">MAH-28</strain>
    </source>
</reference>
<feature type="signal peptide" evidence="1">
    <location>
        <begin position="1"/>
        <end position="16"/>
    </location>
</feature>
<dbReference type="Pfam" id="PF12969">
    <property type="entry name" value="DUF3857"/>
    <property type="match status" value="1"/>
</dbReference>
<feature type="domain" description="DUF3857" evidence="3">
    <location>
        <begin position="55"/>
        <end position="211"/>
    </location>
</feature>
<dbReference type="SUPFAM" id="SSF54001">
    <property type="entry name" value="Cysteine proteinases"/>
    <property type="match status" value="1"/>
</dbReference>
<comment type="caution">
    <text evidence="4">The sequence shown here is derived from an EMBL/GenBank/DDBJ whole genome shotgun (WGS) entry which is preliminary data.</text>
</comment>
<dbReference type="Gene3D" id="3.10.620.30">
    <property type="match status" value="1"/>
</dbReference>